<dbReference type="PROSITE" id="PS01234">
    <property type="entry name" value="GATB"/>
    <property type="match status" value="1"/>
</dbReference>
<dbReference type="Pfam" id="PF02637">
    <property type="entry name" value="GatB_Yqey"/>
    <property type="match status" value="1"/>
</dbReference>
<dbReference type="InterPro" id="IPR006075">
    <property type="entry name" value="Asn/Gln-tRNA_Trfase_suB/E_cat"/>
</dbReference>
<dbReference type="Pfam" id="PF02934">
    <property type="entry name" value="GatB_N"/>
    <property type="match status" value="1"/>
</dbReference>
<keyword evidence="4 11" id="KW-0436">Ligase</keyword>
<dbReference type="InterPro" id="IPR004413">
    <property type="entry name" value="GatB"/>
</dbReference>
<evidence type="ECO:0000256" key="2">
    <source>
        <dbReference type="ARBA" id="ARBA00011123"/>
    </source>
</evidence>
<protein>
    <recommendedName>
        <fullName evidence="3 11">Aspartyl/glutamyl-tRNA(Asn/Gln) amidotransferase subunit B</fullName>
        <shortName evidence="11">Asp/Glu-ADT subunit B</shortName>
        <ecNumber evidence="11">6.3.5.-</ecNumber>
    </recommendedName>
</protein>
<comment type="subunit">
    <text evidence="2 11">Heterotrimer of A, B and C subunits.</text>
</comment>
<dbReference type="SMART" id="SM00845">
    <property type="entry name" value="GatB_Yqey"/>
    <property type="match status" value="1"/>
</dbReference>
<dbReference type="InterPro" id="IPR018027">
    <property type="entry name" value="Asn/Gln_amidotransferase"/>
</dbReference>
<evidence type="ECO:0000256" key="5">
    <source>
        <dbReference type="ARBA" id="ARBA00022741"/>
    </source>
</evidence>
<proteinExistence type="inferred from homology"/>
<gene>
    <name evidence="11" type="primary">gatB</name>
    <name evidence="13" type="ORF">RHABOEDO_001205</name>
</gene>
<sequence length="487" mass="54590">MSEICYGDWQPVIGLEIHAQLNTKSKLFSSAANHFGDEPNTNISTVCTGQPGALPVLNKEAVHKAVLFGCAVGSEVSLSSQFDRKSYFYPDSPRNFQITQFYKPILIGGTVVADVEGVLKHFSINRSHLEDDAGTLKHFSTFTGVDYNRAGVALIEIVSDPCMHTPKEAGAYSMAIKAILEYLDVSDCNMDEGSFRIDCNISVRKKGEQILRTKIEIKNLNSFSNIELALESEIRRQIREYTLHPQKDFYKVISQGTYRFDSEKKETVLMREKEDADDYRYFPEPDLPPILLKEEEIKAIKATLPELPHQRYNRYLQELELPESAAAFLINDKKLADYFEEALKICPSPKSICNWMIIEFAGRFKDTGNSLIRSGIGPSDIGKLVKMIESNTITGKIAKSIADDMCKAPGADPEQIVKQNPDYQPLQDISSITLLVDKVLENNPQSIADFHTGKTRAFDFLVGQVMKLCKGKASPVIVNEILTKKLK</sequence>
<evidence type="ECO:0000313" key="14">
    <source>
        <dbReference type="Proteomes" id="UP000826014"/>
    </source>
</evidence>
<dbReference type="HAMAP" id="MF_00121">
    <property type="entry name" value="GatB"/>
    <property type="match status" value="1"/>
</dbReference>
<dbReference type="InterPro" id="IPR017959">
    <property type="entry name" value="Asn/Gln-tRNA_amidoTrfase_suB/E"/>
</dbReference>
<dbReference type="NCBIfam" id="NF004014">
    <property type="entry name" value="PRK05477.1-4"/>
    <property type="match status" value="1"/>
</dbReference>
<evidence type="ECO:0000256" key="1">
    <source>
        <dbReference type="ARBA" id="ARBA00005306"/>
    </source>
</evidence>
<evidence type="ECO:0000256" key="8">
    <source>
        <dbReference type="ARBA" id="ARBA00024799"/>
    </source>
</evidence>
<evidence type="ECO:0000256" key="3">
    <source>
        <dbReference type="ARBA" id="ARBA00016923"/>
    </source>
</evidence>
<evidence type="ECO:0000256" key="7">
    <source>
        <dbReference type="ARBA" id="ARBA00022917"/>
    </source>
</evidence>
<reference evidence="13 14" key="1">
    <citation type="journal article" date="2022" name="bioRxiv">
        <title>Ecology and evolution of chlamydial symbionts of arthropods.</title>
        <authorList>
            <person name="Halter T."/>
            <person name="Koestlbacher S."/>
            <person name="Collingro A."/>
            <person name="Sixt B.S."/>
            <person name="Toenshoff E.R."/>
            <person name="Hendrickx F."/>
            <person name="Kostanjsek R."/>
            <person name="Horn M."/>
        </authorList>
    </citation>
    <scope>NUCLEOTIDE SEQUENCE [LARGE SCALE GENOMIC DNA]</scope>
    <source>
        <strain evidence="13">W744xW776</strain>
    </source>
</reference>
<keyword evidence="14" id="KW-1185">Reference proteome</keyword>
<dbReference type="Gene3D" id="1.10.10.410">
    <property type="match status" value="1"/>
</dbReference>
<dbReference type="EC" id="6.3.5.-" evidence="11"/>
<comment type="similarity">
    <text evidence="1 11">Belongs to the GatB/GatE family. GatB subfamily.</text>
</comment>
<evidence type="ECO:0000256" key="6">
    <source>
        <dbReference type="ARBA" id="ARBA00022840"/>
    </source>
</evidence>
<evidence type="ECO:0000256" key="11">
    <source>
        <dbReference type="HAMAP-Rule" id="MF_00121"/>
    </source>
</evidence>
<comment type="function">
    <text evidence="8 11">Allows the formation of correctly charged Asn-tRNA(Asn) or Gln-tRNA(Gln) through the transamidation of misacylated Asp-tRNA(Asn) or Glu-tRNA(Gln) in organisms which lack either or both of asparaginyl-tRNA or glutaminyl-tRNA synthetases. The reaction takes place in the presence of glutamine and ATP through an activated phospho-Asp-tRNA(Asn) or phospho-Glu-tRNA(Gln).</text>
</comment>
<dbReference type="SUPFAM" id="SSF55931">
    <property type="entry name" value="Glutamine synthetase/guanido kinase"/>
    <property type="match status" value="1"/>
</dbReference>
<dbReference type="PANTHER" id="PTHR11659">
    <property type="entry name" value="GLUTAMYL-TRNA GLN AMIDOTRANSFERASE SUBUNIT B MITOCHONDRIAL AND PROKARYOTIC PET112-RELATED"/>
    <property type="match status" value="1"/>
</dbReference>
<dbReference type="InterPro" id="IPR014746">
    <property type="entry name" value="Gln_synth/guanido_kin_cat_dom"/>
</dbReference>
<evidence type="ECO:0000256" key="10">
    <source>
        <dbReference type="ARBA" id="ARBA00047913"/>
    </source>
</evidence>
<dbReference type="InterPro" id="IPR042114">
    <property type="entry name" value="GatB_C_1"/>
</dbReference>
<dbReference type="EMBL" id="CP075587">
    <property type="protein sequence ID" value="QYF48961.1"/>
    <property type="molecule type" value="Genomic_DNA"/>
</dbReference>
<dbReference type="InterPro" id="IPR003789">
    <property type="entry name" value="Asn/Gln_tRNA_amidoTrase-B-like"/>
</dbReference>
<name>A0ABX8V286_9BACT</name>
<dbReference type="RefSeq" id="WP_215217622.1">
    <property type="nucleotide sequence ID" value="NZ_CP075587.1"/>
</dbReference>
<keyword evidence="6 11" id="KW-0067">ATP-binding</keyword>
<keyword evidence="7 11" id="KW-0648">Protein biosynthesis</keyword>
<evidence type="ECO:0000313" key="13">
    <source>
        <dbReference type="EMBL" id="QYF48961.1"/>
    </source>
</evidence>
<evidence type="ECO:0000256" key="9">
    <source>
        <dbReference type="ARBA" id="ARBA00047380"/>
    </source>
</evidence>
<evidence type="ECO:0000259" key="12">
    <source>
        <dbReference type="SMART" id="SM00845"/>
    </source>
</evidence>
<comment type="catalytic activity">
    <reaction evidence="10 11">
        <text>L-glutamyl-tRNA(Gln) + L-glutamine + ATP + H2O = L-glutaminyl-tRNA(Gln) + L-glutamate + ADP + phosphate + H(+)</text>
        <dbReference type="Rhea" id="RHEA:17521"/>
        <dbReference type="Rhea" id="RHEA-COMP:9681"/>
        <dbReference type="Rhea" id="RHEA-COMP:9684"/>
        <dbReference type="ChEBI" id="CHEBI:15377"/>
        <dbReference type="ChEBI" id="CHEBI:15378"/>
        <dbReference type="ChEBI" id="CHEBI:29985"/>
        <dbReference type="ChEBI" id="CHEBI:30616"/>
        <dbReference type="ChEBI" id="CHEBI:43474"/>
        <dbReference type="ChEBI" id="CHEBI:58359"/>
        <dbReference type="ChEBI" id="CHEBI:78520"/>
        <dbReference type="ChEBI" id="CHEBI:78521"/>
        <dbReference type="ChEBI" id="CHEBI:456216"/>
    </reaction>
</comment>
<comment type="catalytic activity">
    <reaction evidence="9 11">
        <text>L-aspartyl-tRNA(Asn) + L-glutamine + ATP + H2O = L-asparaginyl-tRNA(Asn) + L-glutamate + ADP + phosphate + 2 H(+)</text>
        <dbReference type="Rhea" id="RHEA:14513"/>
        <dbReference type="Rhea" id="RHEA-COMP:9674"/>
        <dbReference type="Rhea" id="RHEA-COMP:9677"/>
        <dbReference type="ChEBI" id="CHEBI:15377"/>
        <dbReference type="ChEBI" id="CHEBI:15378"/>
        <dbReference type="ChEBI" id="CHEBI:29985"/>
        <dbReference type="ChEBI" id="CHEBI:30616"/>
        <dbReference type="ChEBI" id="CHEBI:43474"/>
        <dbReference type="ChEBI" id="CHEBI:58359"/>
        <dbReference type="ChEBI" id="CHEBI:78515"/>
        <dbReference type="ChEBI" id="CHEBI:78516"/>
        <dbReference type="ChEBI" id="CHEBI:456216"/>
    </reaction>
</comment>
<dbReference type="Gene3D" id="1.10.150.380">
    <property type="entry name" value="GatB domain, N-terminal subdomain"/>
    <property type="match status" value="1"/>
</dbReference>
<dbReference type="NCBIfam" id="TIGR00133">
    <property type="entry name" value="gatB"/>
    <property type="match status" value="1"/>
</dbReference>
<dbReference type="InterPro" id="IPR023168">
    <property type="entry name" value="GatB_Yqey_C_2"/>
</dbReference>
<dbReference type="PANTHER" id="PTHR11659:SF0">
    <property type="entry name" value="GLUTAMYL-TRNA(GLN) AMIDOTRANSFERASE SUBUNIT B, MITOCHONDRIAL"/>
    <property type="match status" value="1"/>
</dbReference>
<dbReference type="NCBIfam" id="NF004012">
    <property type="entry name" value="PRK05477.1-2"/>
    <property type="match status" value="1"/>
</dbReference>
<evidence type="ECO:0000256" key="4">
    <source>
        <dbReference type="ARBA" id="ARBA00022598"/>
    </source>
</evidence>
<keyword evidence="5 11" id="KW-0547">Nucleotide-binding</keyword>
<accession>A0ABX8V286</accession>
<dbReference type="SUPFAM" id="SSF89095">
    <property type="entry name" value="GatB/YqeY motif"/>
    <property type="match status" value="1"/>
</dbReference>
<organism evidence="13 14">
    <name type="scientific">Candidatus Rhabdochlamydia oedothoracis</name>
    <dbReference type="NCBI Taxonomy" id="2720720"/>
    <lineage>
        <taxon>Bacteria</taxon>
        <taxon>Pseudomonadati</taxon>
        <taxon>Chlamydiota</taxon>
        <taxon>Chlamydiia</taxon>
        <taxon>Parachlamydiales</taxon>
        <taxon>Candidatus Rhabdochlamydiaceae</taxon>
        <taxon>Candidatus Rhabdochlamydia</taxon>
    </lineage>
</organism>
<dbReference type="Proteomes" id="UP000826014">
    <property type="component" value="Chromosome"/>
</dbReference>
<dbReference type="InterPro" id="IPR017958">
    <property type="entry name" value="Gln-tRNA_amidoTrfase_suB_CS"/>
</dbReference>
<dbReference type="GO" id="GO:0016874">
    <property type="term" value="F:ligase activity"/>
    <property type="evidence" value="ECO:0007669"/>
    <property type="project" value="UniProtKB-KW"/>
</dbReference>
<feature type="domain" description="Asn/Gln amidotransferase" evidence="12">
    <location>
        <begin position="337"/>
        <end position="486"/>
    </location>
</feature>